<evidence type="ECO:0000256" key="5">
    <source>
        <dbReference type="SAM" id="SignalP"/>
    </source>
</evidence>
<keyword evidence="5" id="KW-0732">Signal</keyword>
<evidence type="ECO:0000259" key="6">
    <source>
        <dbReference type="PROSITE" id="PS51007"/>
    </source>
</evidence>
<keyword evidence="3 4" id="KW-0408">Iron</keyword>
<gene>
    <name evidence="7" type="ORF">NSP04_04020</name>
</gene>
<reference evidence="7" key="1">
    <citation type="submission" date="2022-07" db="EMBL/GenBank/DDBJ databases">
        <authorList>
            <person name="Xamxidin M."/>
        </authorList>
    </citation>
    <scope>NUCLEOTIDE SEQUENCE</scope>
    <source>
        <strain evidence="7">YS8-69</strain>
    </source>
</reference>
<protein>
    <submittedName>
        <fullName evidence="7">C-type cytochrome</fullName>
    </submittedName>
</protein>
<keyword evidence="2 4" id="KW-0479">Metal-binding</keyword>
<dbReference type="EMBL" id="JANKHG010000014">
    <property type="protein sequence ID" value="MCR2745809.1"/>
    <property type="molecule type" value="Genomic_DNA"/>
</dbReference>
<keyword evidence="1 4" id="KW-0349">Heme</keyword>
<feature type="chain" id="PRO_5046311505" evidence="5">
    <location>
        <begin position="23"/>
        <end position="131"/>
    </location>
</feature>
<dbReference type="PROSITE" id="PS51007">
    <property type="entry name" value="CYTC"/>
    <property type="match status" value="1"/>
</dbReference>
<evidence type="ECO:0000256" key="2">
    <source>
        <dbReference type="ARBA" id="ARBA00022723"/>
    </source>
</evidence>
<sequence length="131" mass="14751">MKSFLVWFQLMVLATLPCLAVAKDVQDAQVGFPPKSTMEAALIRGENVYKRYCVLCHGVEADGQGRAAKQYDPKPANLMRSPYPSVYKEMIIRRGGEALGRSKFMPPWEQELTDEQISDLVQYLGTLVKPQ</sequence>
<dbReference type="Gene3D" id="1.10.760.10">
    <property type="entry name" value="Cytochrome c-like domain"/>
    <property type="match status" value="1"/>
</dbReference>
<dbReference type="Pfam" id="PF13442">
    <property type="entry name" value="Cytochrome_CBB3"/>
    <property type="match status" value="1"/>
</dbReference>
<evidence type="ECO:0000256" key="3">
    <source>
        <dbReference type="ARBA" id="ARBA00023004"/>
    </source>
</evidence>
<dbReference type="SUPFAM" id="SSF46626">
    <property type="entry name" value="Cytochrome c"/>
    <property type="match status" value="1"/>
</dbReference>
<dbReference type="Proteomes" id="UP001165267">
    <property type="component" value="Unassembled WGS sequence"/>
</dbReference>
<evidence type="ECO:0000313" key="7">
    <source>
        <dbReference type="EMBL" id="MCR2745809.1"/>
    </source>
</evidence>
<dbReference type="InterPro" id="IPR009056">
    <property type="entry name" value="Cyt_c-like_dom"/>
</dbReference>
<organism evidence="7 8">
    <name type="scientific">Limnobacter parvus</name>
    <dbReference type="NCBI Taxonomy" id="2939690"/>
    <lineage>
        <taxon>Bacteria</taxon>
        <taxon>Pseudomonadati</taxon>
        <taxon>Pseudomonadota</taxon>
        <taxon>Betaproteobacteria</taxon>
        <taxon>Burkholderiales</taxon>
        <taxon>Burkholderiaceae</taxon>
        <taxon>Limnobacter</taxon>
    </lineage>
</organism>
<feature type="domain" description="Cytochrome c" evidence="6">
    <location>
        <begin position="40"/>
        <end position="128"/>
    </location>
</feature>
<evidence type="ECO:0000256" key="1">
    <source>
        <dbReference type="ARBA" id="ARBA00022617"/>
    </source>
</evidence>
<dbReference type="RefSeq" id="WP_257511040.1">
    <property type="nucleotide sequence ID" value="NZ_JANKHG010000014.1"/>
</dbReference>
<accession>A0ABT1XG01</accession>
<proteinExistence type="predicted"/>
<comment type="caution">
    <text evidence="7">The sequence shown here is derived from an EMBL/GenBank/DDBJ whole genome shotgun (WGS) entry which is preliminary data.</text>
</comment>
<dbReference type="InterPro" id="IPR036909">
    <property type="entry name" value="Cyt_c-like_dom_sf"/>
</dbReference>
<evidence type="ECO:0000256" key="4">
    <source>
        <dbReference type="PROSITE-ProRule" id="PRU00433"/>
    </source>
</evidence>
<feature type="signal peptide" evidence="5">
    <location>
        <begin position="1"/>
        <end position="22"/>
    </location>
</feature>
<evidence type="ECO:0000313" key="8">
    <source>
        <dbReference type="Proteomes" id="UP001165267"/>
    </source>
</evidence>
<name>A0ABT1XG01_9BURK</name>
<keyword evidence="8" id="KW-1185">Reference proteome</keyword>